<proteinExistence type="predicted"/>
<dbReference type="SMR" id="A0A2X0XNQ3"/>
<dbReference type="RefSeq" id="WP_112117396.1">
    <property type="nucleotide sequence ID" value="NZ_CP185952.1"/>
</dbReference>
<protein>
    <submittedName>
        <fullName evidence="2">Polymyxin resistance protein PmrI</fullName>
    </submittedName>
</protein>
<sequence>MRVLLLTGSHPRHLYVVNKLAELGIVAAHVMEVREAFVPQPPANLEEIDRLNFIRHFADRDEAEQRHFVGHEKVQLEMPTLNVSLAQLNSEATIKWVGSQSFDIAISYGVHKLSDELLNVLPKHSWNIHGGLSPWYKGNTTLFWPFFMLRPNWAGMTIHRLSARLDAGDIVHHSVPNLDYGDKLHDVACKAVVQVASDLTTILTTTSIDQIVYHPQKGNGKLWVGNDWMPQHLRFVYNQYNNDIVDQFLDGKIPRIDPPIISALRNEE</sequence>
<dbReference type="InterPro" id="IPR002376">
    <property type="entry name" value="Formyl_transf_N"/>
</dbReference>
<dbReference type="EMBL" id="UAQE01000001">
    <property type="protein sequence ID" value="SPT99506.1"/>
    <property type="molecule type" value="Genomic_DNA"/>
</dbReference>
<evidence type="ECO:0000313" key="2">
    <source>
        <dbReference type="EMBL" id="SPT99506.1"/>
    </source>
</evidence>
<evidence type="ECO:0000259" key="1">
    <source>
        <dbReference type="Pfam" id="PF00551"/>
    </source>
</evidence>
<dbReference type="Gene3D" id="3.40.50.170">
    <property type="entry name" value="Formyl transferase, N-terminal domain"/>
    <property type="match status" value="1"/>
</dbReference>
<organism evidence="2 3">
    <name type="scientific">Lysinibacillus capsici</name>
    <dbReference type="NCBI Taxonomy" id="2115968"/>
    <lineage>
        <taxon>Bacteria</taxon>
        <taxon>Bacillati</taxon>
        <taxon>Bacillota</taxon>
        <taxon>Bacilli</taxon>
        <taxon>Bacillales</taxon>
        <taxon>Bacillaceae</taxon>
        <taxon>Lysinibacillus</taxon>
    </lineage>
</organism>
<dbReference type="SUPFAM" id="SSF53328">
    <property type="entry name" value="Formyltransferase"/>
    <property type="match status" value="1"/>
</dbReference>
<evidence type="ECO:0000313" key="3">
    <source>
        <dbReference type="Proteomes" id="UP000251431"/>
    </source>
</evidence>
<dbReference type="Pfam" id="PF00551">
    <property type="entry name" value="Formyl_trans_N"/>
    <property type="match status" value="1"/>
</dbReference>
<dbReference type="AlphaFoldDB" id="A0A2X0XNQ3"/>
<accession>A0A2X0XNQ3</accession>
<dbReference type="InterPro" id="IPR036477">
    <property type="entry name" value="Formyl_transf_N_sf"/>
</dbReference>
<name>A0A2X0XNQ3_9BACI</name>
<gene>
    <name evidence="2" type="primary">arnA</name>
    <name evidence="2" type="ORF">NCTC7582_02379</name>
</gene>
<reference evidence="2 3" key="1">
    <citation type="submission" date="2018-06" db="EMBL/GenBank/DDBJ databases">
        <authorList>
            <consortium name="Pathogen Informatics"/>
            <person name="Doyle S."/>
        </authorList>
    </citation>
    <scope>NUCLEOTIDE SEQUENCE [LARGE SCALE GENOMIC DNA]</scope>
    <source>
        <strain evidence="2 3">NCTC7582</strain>
    </source>
</reference>
<feature type="domain" description="Formyl transferase N-terminal" evidence="1">
    <location>
        <begin position="113"/>
        <end position="187"/>
    </location>
</feature>
<dbReference type="Proteomes" id="UP000251431">
    <property type="component" value="Unassembled WGS sequence"/>
</dbReference>